<comment type="caution">
    <text evidence="10">The sequence shown here is derived from an EMBL/GenBank/DDBJ whole genome shotgun (WGS) entry which is preliminary data.</text>
</comment>
<dbReference type="InterPro" id="IPR020846">
    <property type="entry name" value="MFS_dom"/>
</dbReference>
<keyword evidence="7" id="KW-0046">Antibiotic resistance</keyword>
<dbReference type="Pfam" id="PF07690">
    <property type="entry name" value="MFS_1"/>
    <property type="match status" value="1"/>
</dbReference>
<evidence type="ECO:0000259" key="9">
    <source>
        <dbReference type="PROSITE" id="PS50850"/>
    </source>
</evidence>
<feature type="transmembrane region" description="Helical" evidence="8">
    <location>
        <begin position="103"/>
        <end position="124"/>
    </location>
</feature>
<evidence type="ECO:0000256" key="8">
    <source>
        <dbReference type="SAM" id="Phobius"/>
    </source>
</evidence>
<feature type="transmembrane region" description="Helical" evidence="8">
    <location>
        <begin position="7"/>
        <end position="26"/>
    </location>
</feature>
<name>A0A372M180_9ACTN</name>
<feature type="domain" description="Major facilitator superfamily (MFS) profile" evidence="9">
    <location>
        <begin position="8"/>
        <end position="497"/>
    </location>
</feature>
<keyword evidence="3" id="KW-1003">Cell membrane</keyword>
<evidence type="ECO:0000256" key="4">
    <source>
        <dbReference type="ARBA" id="ARBA00022692"/>
    </source>
</evidence>
<feature type="transmembrane region" description="Helical" evidence="8">
    <location>
        <begin position="73"/>
        <end position="97"/>
    </location>
</feature>
<comment type="subcellular location">
    <subcellularLocation>
        <location evidence="1">Cell membrane</location>
        <topology evidence="1">Multi-pass membrane protein</topology>
    </subcellularLocation>
</comment>
<evidence type="ECO:0000256" key="2">
    <source>
        <dbReference type="ARBA" id="ARBA00022448"/>
    </source>
</evidence>
<dbReference type="InterPro" id="IPR011701">
    <property type="entry name" value="MFS"/>
</dbReference>
<evidence type="ECO:0000256" key="7">
    <source>
        <dbReference type="ARBA" id="ARBA00023251"/>
    </source>
</evidence>
<dbReference type="GO" id="GO:0046677">
    <property type="term" value="P:response to antibiotic"/>
    <property type="evidence" value="ECO:0007669"/>
    <property type="project" value="UniProtKB-KW"/>
</dbReference>
<sequence length="509" mass="51647">MRTNRWWTLTLVCVGSFMLLLDVTIVNIALPEIEQDLDASLTDLQWVVAAYAVALSAGLLTAGSLADRFGRRLLFAVGMGVFTGASLLCGVAGDALVLNAGRVVQGLGAAALLATSLALLAAAYPAGKERHVALAVWGAVSGAALAVGPLAGGVLVEGFGWRWIFLVNLPIGILALLGTLHYVEESRAPVVGPIDWPGFLTLSTALGALSFALLRGNEAGWLSTEVVSGFVAAAVALALFAVVERTRAHPVLPAGVFGRVTTGASVGVLAMSSTAFALLLYLTLYLQTVLRLEPLEAGLRLLPLTLSIFVSSALAARLGSVLPVRWLVSAGLVCIGCGLLLMGGLDPADDWTALLAGQLVTGLGVGLVNPNVVAAALSAVEPEQSGMASGLNNTFRSLGIALGVAVMGAVFSNRVEDSVGGDLAGTALAGRSEDLAHAVSSGGVGAVMDELAPAERGVFAEAARSGFVHGLNSILVFAAVVAFVGAIAVASLIRSHGVTAADRAAAVGH</sequence>
<evidence type="ECO:0000256" key="5">
    <source>
        <dbReference type="ARBA" id="ARBA00022989"/>
    </source>
</evidence>
<evidence type="ECO:0000256" key="1">
    <source>
        <dbReference type="ARBA" id="ARBA00004651"/>
    </source>
</evidence>
<feature type="transmembrane region" description="Helical" evidence="8">
    <location>
        <begin position="195"/>
        <end position="214"/>
    </location>
</feature>
<feature type="transmembrane region" description="Helical" evidence="8">
    <location>
        <begin position="163"/>
        <end position="183"/>
    </location>
</feature>
<keyword evidence="4 8" id="KW-0812">Transmembrane</keyword>
<dbReference type="Gene3D" id="1.20.1720.10">
    <property type="entry name" value="Multidrug resistance protein D"/>
    <property type="match status" value="1"/>
</dbReference>
<keyword evidence="2" id="KW-0813">Transport</keyword>
<dbReference type="PANTHER" id="PTHR42718">
    <property type="entry name" value="MAJOR FACILITATOR SUPERFAMILY MULTIDRUG TRANSPORTER MFSC"/>
    <property type="match status" value="1"/>
</dbReference>
<keyword evidence="6 8" id="KW-0472">Membrane</keyword>
<dbReference type="InterPro" id="IPR036259">
    <property type="entry name" value="MFS_trans_sf"/>
</dbReference>
<feature type="transmembrane region" description="Helical" evidence="8">
    <location>
        <begin position="46"/>
        <end position="66"/>
    </location>
</feature>
<dbReference type="PROSITE" id="PS50850">
    <property type="entry name" value="MFS"/>
    <property type="match status" value="1"/>
</dbReference>
<organism evidence="10 11">
    <name type="scientific">Streptomyces triticagri</name>
    <dbReference type="NCBI Taxonomy" id="2293568"/>
    <lineage>
        <taxon>Bacteria</taxon>
        <taxon>Bacillati</taxon>
        <taxon>Actinomycetota</taxon>
        <taxon>Actinomycetes</taxon>
        <taxon>Kitasatosporales</taxon>
        <taxon>Streptomycetaceae</taxon>
        <taxon>Streptomyces</taxon>
    </lineage>
</organism>
<dbReference type="NCBIfam" id="TIGR00711">
    <property type="entry name" value="efflux_EmrB"/>
    <property type="match status" value="1"/>
</dbReference>
<dbReference type="AlphaFoldDB" id="A0A372M180"/>
<evidence type="ECO:0000256" key="6">
    <source>
        <dbReference type="ARBA" id="ARBA00023136"/>
    </source>
</evidence>
<keyword evidence="5 8" id="KW-1133">Transmembrane helix</keyword>
<evidence type="ECO:0000313" key="11">
    <source>
        <dbReference type="Proteomes" id="UP000263094"/>
    </source>
</evidence>
<feature type="transmembrane region" description="Helical" evidence="8">
    <location>
        <begin position="226"/>
        <end position="243"/>
    </location>
</feature>
<feature type="transmembrane region" description="Helical" evidence="8">
    <location>
        <begin position="398"/>
        <end position="415"/>
    </location>
</feature>
<dbReference type="OrthoDB" id="9781469at2"/>
<dbReference type="PRINTS" id="PR01036">
    <property type="entry name" value="TCRTETB"/>
</dbReference>
<feature type="transmembrane region" description="Helical" evidence="8">
    <location>
        <begin position="131"/>
        <end position="151"/>
    </location>
</feature>
<dbReference type="Proteomes" id="UP000263094">
    <property type="component" value="Unassembled WGS sequence"/>
</dbReference>
<dbReference type="GO" id="GO:0005886">
    <property type="term" value="C:plasma membrane"/>
    <property type="evidence" value="ECO:0007669"/>
    <property type="project" value="UniProtKB-SubCell"/>
</dbReference>
<proteinExistence type="predicted"/>
<feature type="transmembrane region" description="Helical" evidence="8">
    <location>
        <begin position="264"/>
        <end position="286"/>
    </location>
</feature>
<feature type="transmembrane region" description="Helical" evidence="8">
    <location>
        <begin position="351"/>
        <end position="377"/>
    </location>
</feature>
<dbReference type="Gene3D" id="1.20.1250.20">
    <property type="entry name" value="MFS general substrate transporter like domains"/>
    <property type="match status" value="1"/>
</dbReference>
<accession>A0A372M180</accession>
<dbReference type="EMBL" id="QUAK01000115">
    <property type="protein sequence ID" value="RFU84704.1"/>
    <property type="molecule type" value="Genomic_DNA"/>
</dbReference>
<reference evidence="10 11" key="1">
    <citation type="submission" date="2018-08" db="EMBL/GenBank/DDBJ databases">
        <title>Isolation, diversity and antifungal activity of Actinobacteria from wheat.</title>
        <authorList>
            <person name="Han C."/>
        </authorList>
    </citation>
    <scope>NUCLEOTIDE SEQUENCE [LARGE SCALE GENOMIC DNA]</scope>
    <source>
        <strain evidence="10 11">NEAU-YY421</strain>
    </source>
</reference>
<protein>
    <submittedName>
        <fullName evidence="10">MFS transporter</fullName>
    </submittedName>
</protein>
<feature type="transmembrane region" description="Helical" evidence="8">
    <location>
        <begin position="474"/>
        <end position="493"/>
    </location>
</feature>
<feature type="transmembrane region" description="Helical" evidence="8">
    <location>
        <begin position="298"/>
        <end position="319"/>
    </location>
</feature>
<dbReference type="CDD" id="cd17321">
    <property type="entry name" value="MFS_MMR_MDR_like"/>
    <property type="match status" value="1"/>
</dbReference>
<dbReference type="SUPFAM" id="SSF103473">
    <property type="entry name" value="MFS general substrate transporter"/>
    <property type="match status" value="1"/>
</dbReference>
<feature type="transmembrane region" description="Helical" evidence="8">
    <location>
        <begin position="326"/>
        <end position="345"/>
    </location>
</feature>
<dbReference type="GO" id="GO:0022857">
    <property type="term" value="F:transmembrane transporter activity"/>
    <property type="evidence" value="ECO:0007669"/>
    <property type="project" value="InterPro"/>
</dbReference>
<dbReference type="RefSeq" id="WP_128557669.1">
    <property type="nucleotide sequence ID" value="NZ_QUAK01000115.1"/>
</dbReference>
<evidence type="ECO:0000256" key="3">
    <source>
        <dbReference type="ARBA" id="ARBA00022475"/>
    </source>
</evidence>
<evidence type="ECO:0000313" key="10">
    <source>
        <dbReference type="EMBL" id="RFU84704.1"/>
    </source>
</evidence>
<keyword evidence="11" id="KW-1185">Reference proteome</keyword>
<dbReference type="InterPro" id="IPR004638">
    <property type="entry name" value="EmrB-like"/>
</dbReference>
<dbReference type="PANTHER" id="PTHR42718:SF49">
    <property type="entry name" value="EXPORT PROTEIN"/>
    <property type="match status" value="1"/>
</dbReference>
<gene>
    <name evidence="10" type="ORF">DY218_21165</name>
</gene>